<evidence type="ECO:0000313" key="12">
    <source>
        <dbReference type="EMBL" id="PZF76524.1"/>
    </source>
</evidence>
<comment type="caution">
    <text evidence="12">The sequence shown here is derived from an EMBL/GenBank/DDBJ whole genome shotgun (WGS) entry which is preliminary data.</text>
</comment>
<protein>
    <recommendedName>
        <fullName evidence="10">Probable GTP-binding protein EngB</fullName>
    </recommendedName>
</protein>
<reference evidence="13" key="1">
    <citation type="submission" date="2018-06" db="EMBL/GenBank/DDBJ databases">
        <title>Aestuariibacter litoralis strain KCTC 52945T.</title>
        <authorList>
            <person name="Li X."/>
            <person name="Salam N."/>
            <person name="Li J.-L."/>
            <person name="Chen Y.-M."/>
            <person name="Yang Z.-W."/>
            <person name="Zhang L.-Y."/>
            <person name="Han M.-X."/>
            <person name="Xiao M."/>
            <person name="Li W.-J."/>
        </authorList>
    </citation>
    <scope>NUCLEOTIDE SEQUENCE [LARGE SCALE GENOMIC DNA]</scope>
    <source>
        <strain evidence="13">KCTC 52945</strain>
    </source>
</reference>
<dbReference type="RefSeq" id="WP_111198761.1">
    <property type="nucleotide sequence ID" value="NZ_QKVK01000005.1"/>
</dbReference>
<comment type="similarity">
    <text evidence="2 10">Belongs to the TRAFAC class TrmE-Era-EngA-EngB-Septin-like GTPase superfamily. EngB GTPase family.</text>
</comment>
<evidence type="ECO:0000259" key="11">
    <source>
        <dbReference type="PROSITE" id="PS51706"/>
    </source>
</evidence>
<keyword evidence="8 10" id="KW-0717">Septation</keyword>
<dbReference type="InterPro" id="IPR019987">
    <property type="entry name" value="GTP-bd_ribosome_bio_YsxC"/>
</dbReference>
<dbReference type="GO" id="GO:0005829">
    <property type="term" value="C:cytosol"/>
    <property type="evidence" value="ECO:0007669"/>
    <property type="project" value="TreeGrafter"/>
</dbReference>
<proteinExistence type="inferred from homology"/>
<keyword evidence="3 10" id="KW-0132">Cell division</keyword>
<dbReference type="Pfam" id="PF01926">
    <property type="entry name" value="MMR_HSR1"/>
    <property type="match status" value="1"/>
</dbReference>
<evidence type="ECO:0000256" key="2">
    <source>
        <dbReference type="ARBA" id="ARBA00009638"/>
    </source>
</evidence>
<keyword evidence="6" id="KW-0460">Magnesium</keyword>
<dbReference type="Proteomes" id="UP000248795">
    <property type="component" value="Unassembled WGS sequence"/>
</dbReference>
<dbReference type="Gene3D" id="3.40.50.300">
    <property type="entry name" value="P-loop containing nucleotide triphosphate hydrolases"/>
    <property type="match status" value="1"/>
</dbReference>
<evidence type="ECO:0000256" key="3">
    <source>
        <dbReference type="ARBA" id="ARBA00022618"/>
    </source>
</evidence>
<gene>
    <name evidence="10" type="primary">engB</name>
    <name evidence="12" type="ORF">DK847_12005</name>
</gene>
<dbReference type="PANTHER" id="PTHR11649:SF13">
    <property type="entry name" value="ENGB-TYPE G DOMAIN-CONTAINING PROTEIN"/>
    <property type="match status" value="1"/>
</dbReference>
<comment type="function">
    <text evidence="10">Necessary for normal cell division and for the maintenance of normal septation.</text>
</comment>
<sequence length="210" mass="22978">MSERFNEDQIDAGRRLFGGPSRFLKGVAKLEQLPPSDGVEIAFAGRSNVGKSSLINALTNVNGLARASNTPGRTRELNFFDVNEALTLVDMPGYGYAKAPKHEVKQWQAVLRGYLRGRPGLTRAFVLIDSRHGILKADEEMFDLLDEAAVTYQVVLTKTDKIKPAELEKVKEKVAAAIKKHPAAFPEIHATSSEKALGIPELRAEIAGLL</sequence>
<keyword evidence="5 10" id="KW-0547">Nucleotide-binding</keyword>
<name>A0A2W2B8A5_9HYPH</name>
<feature type="domain" description="EngB-type G" evidence="11">
    <location>
        <begin position="37"/>
        <end position="210"/>
    </location>
</feature>
<keyword evidence="4" id="KW-0479">Metal-binding</keyword>
<dbReference type="InterPro" id="IPR027417">
    <property type="entry name" value="P-loop_NTPase"/>
</dbReference>
<dbReference type="PROSITE" id="PS51706">
    <property type="entry name" value="G_ENGB"/>
    <property type="match status" value="1"/>
</dbReference>
<comment type="cofactor">
    <cofactor evidence="1">
        <name>Mg(2+)</name>
        <dbReference type="ChEBI" id="CHEBI:18420"/>
    </cofactor>
</comment>
<evidence type="ECO:0000256" key="10">
    <source>
        <dbReference type="HAMAP-Rule" id="MF_00321"/>
    </source>
</evidence>
<keyword evidence="9 10" id="KW-0131">Cell cycle</keyword>
<keyword evidence="7 10" id="KW-0342">GTP-binding</keyword>
<evidence type="ECO:0000256" key="4">
    <source>
        <dbReference type="ARBA" id="ARBA00022723"/>
    </source>
</evidence>
<dbReference type="EMBL" id="QKVK01000005">
    <property type="protein sequence ID" value="PZF76524.1"/>
    <property type="molecule type" value="Genomic_DNA"/>
</dbReference>
<evidence type="ECO:0000256" key="8">
    <source>
        <dbReference type="ARBA" id="ARBA00023210"/>
    </source>
</evidence>
<dbReference type="SUPFAM" id="SSF52540">
    <property type="entry name" value="P-loop containing nucleoside triphosphate hydrolases"/>
    <property type="match status" value="1"/>
</dbReference>
<evidence type="ECO:0000256" key="7">
    <source>
        <dbReference type="ARBA" id="ARBA00023134"/>
    </source>
</evidence>
<evidence type="ECO:0000313" key="13">
    <source>
        <dbReference type="Proteomes" id="UP000248795"/>
    </source>
</evidence>
<dbReference type="GO" id="GO:0005525">
    <property type="term" value="F:GTP binding"/>
    <property type="evidence" value="ECO:0007669"/>
    <property type="project" value="UniProtKB-UniRule"/>
</dbReference>
<dbReference type="HAMAP" id="MF_00321">
    <property type="entry name" value="GTPase_EngB"/>
    <property type="match status" value="1"/>
</dbReference>
<keyword evidence="13" id="KW-1185">Reference proteome</keyword>
<evidence type="ECO:0000256" key="9">
    <source>
        <dbReference type="ARBA" id="ARBA00023306"/>
    </source>
</evidence>
<evidence type="ECO:0000256" key="6">
    <source>
        <dbReference type="ARBA" id="ARBA00022842"/>
    </source>
</evidence>
<dbReference type="InterPro" id="IPR006073">
    <property type="entry name" value="GTP-bd"/>
</dbReference>
<organism evidence="12 13">
    <name type="scientific">Aestuariivirga litoralis</name>
    <dbReference type="NCBI Taxonomy" id="2650924"/>
    <lineage>
        <taxon>Bacteria</taxon>
        <taxon>Pseudomonadati</taxon>
        <taxon>Pseudomonadota</taxon>
        <taxon>Alphaproteobacteria</taxon>
        <taxon>Hyphomicrobiales</taxon>
        <taxon>Aestuariivirgaceae</taxon>
        <taxon>Aestuariivirga</taxon>
    </lineage>
</organism>
<dbReference type="GO" id="GO:0000917">
    <property type="term" value="P:division septum assembly"/>
    <property type="evidence" value="ECO:0007669"/>
    <property type="project" value="UniProtKB-KW"/>
</dbReference>
<dbReference type="CDD" id="cd01876">
    <property type="entry name" value="YihA_EngB"/>
    <property type="match status" value="1"/>
</dbReference>
<evidence type="ECO:0000256" key="5">
    <source>
        <dbReference type="ARBA" id="ARBA00022741"/>
    </source>
</evidence>
<accession>A0A2W2B8A5</accession>
<dbReference type="InterPro" id="IPR030393">
    <property type="entry name" value="G_ENGB_dom"/>
</dbReference>
<dbReference type="PANTHER" id="PTHR11649">
    <property type="entry name" value="MSS1/TRME-RELATED GTP-BINDING PROTEIN"/>
    <property type="match status" value="1"/>
</dbReference>
<dbReference type="AlphaFoldDB" id="A0A2W2B8A5"/>
<dbReference type="NCBIfam" id="TIGR03598">
    <property type="entry name" value="GTPase_YsxC"/>
    <property type="match status" value="1"/>
</dbReference>
<dbReference type="GO" id="GO:0046872">
    <property type="term" value="F:metal ion binding"/>
    <property type="evidence" value="ECO:0007669"/>
    <property type="project" value="UniProtKB-KW"/>
</dbReference>
<evidence type="ECO:0000256" key="1">
    <source>
        <dbReference type="ARBA" id="ARBA00001946"/>
    </source>
</evidence>